<dbReference type="InterPro" id="IPR007712">
    <property type="entry name" value="RelE/ParE_toxin"/>
</dbReference>
<evidence type="ECO:0000256" key="2">
    <source>
        <dbReference type="ARBA" id="ARBA00022649"/>
    </source>
</evidence>
<dbReference type="Pfam" id="PF05016">
    <property type="entry name" value="ParE_toxin"/>
    <property type="match status" value="1"/>
</dbReference>
<dbReference type="Proteomes" id="UP000018420">
    <property type="component" value="Unassembled WGS sequence"/>
</dbReference>
<dbReference type="Gene3D" id="3.30.2310.20">
    <property type="entry name" value="RelE-like"/>
    <property type="match status" value="1"/>
</dbReference>
<dbReference type="RefSeq" id="WP_004906087.1">
    <property type="nucleotide sequence ID" value="NZ_ASYZ01000063.1"/>
</dbReference>
<dbReference type="EMBL" id="ASYZ01000063">
    <property type="protein sequence ID" value="EPR86306.1"/>
    <property type="molecule type" value="Genomic_DNA"/>
</dbReference>
<dbReference type="PANTHER" id="PTHR33755">
    <property type="entry name" value="TOXIN PARE1-RELATED"/>
    <property type="match status" value="1"/>
</dbReference>
<comment type="similarity">
    <text evidence="1">Belongs to the RelE toxin family.</text>
</comment>
<organism evidence="3 4">
    <name type="scientific">Acinetobacter junii CIP 107470 = MTCC 11364</name>
    <dbReference type="NCBI Taxonomy" id="1217666"/>
    <lineage>
        <taxon>Bacteria</taxon>
        <taxon>Pseudomonadati</taxon>
        <taxon>Pseudomonadota</taxon>
        <taxon>Gammaproteobacteria</taxon>
        <taxon>Moraxellales</taxon>
        <taxon>Moraxellaceae</taxon>
        <taxon>Acinetobacter</taxon>
    </lineage>
</organism>
<dbReference type="InterPro" id="IPR035093">
    <property type="entry name" value="RelE/ParE_toxin_dom_sf"/>
</dbReference>
<accession>S7WT10</accession>
<proteinExistence type="inferred from homology"/>
<reference evidence="3 4" key="1">
    <citation type="submission" date="2013-05" db="EMBL/GenBank/DDBJ databases">
        <title>Genome assembly of Acinetobacter junii MTCC 11364.</title>
        <authorList>
            <person name="Khatri I."/>
            <person name="Singh N.K."/>
            <person name="Subramanian S."/>
            <person name="Mayilraj S."/>
        </authorList>
    </citation>
    <scope>NUCLEOTIDE SEQUENCE [LARGE SCALE GENOMIC DNA]</scope>
    <source>
        <strain evidence="3 4">MTCC 11364</strain>
    </source>
</reference>
<evidence type="ECO:0008006" key="5">
    <source>
        <dbReference type="Google" id="ProtNLM"/>
    </source>
</evidence>
<sequence length="97" mass="11248">MKVIFTKQAENDLEQIADFIALDNPIRALSFIKELEQKSLAIADMPKAFPIVSELPELNIRRRVYQNYSIFFCIEVEGIFIVRILNSTMNYTALFES</sequence>
<comment type="caution">
    <text evidence="3">The sequence shown here is derived from an EMBL/GenBank/DDBJ whole genome shotgun (WGS) entry which is preliminary data.</text>
</comment>
<gene>
    <name evidence="3" type="ORF">L292_2685</name>
</gene>
<dbReference type="AlphaFoldDB" id="S7WT10"/>
<protein>
    <recommendedName>
        <fullName evidence="5">Plasmid stabilization system protein</fullName>
    </recommendedName>
</protein>
<dbReference type="PANTHER" id="PTHR33755:SF6">
    <property type="entry name" value="PLASMID STABILIZATION SYSTEM PROTEIN"/>
    <property type="match status" value="1"/>
</dbReference>
<dbReference type="InterPro" id="IPR051803">
    <property type="entry name" value="TA_system_RelE-like_toxin"/>
</dbReference>
<evidence type="ECO:0000313" key="3">
    <source>
        <dbReference type="EMBL" id="EPR86306.1"/>
    </source>
</evidence>
<keyword evidence="2" id="KW-1277">Toxin-antitoxin system</keyword>
<evidence type="ECO:0000313" key="4">
    <source>
        <dbReference type="Proteomes" id="UP000018420"/>
    </source>
</evidence>
<evidence type="ECO:0000256" key="1">
    <source>
        <dbReference type="ARBA" id="ARBA00006226"/>
    </source>
</evidence>
<name>S7WT10_ACIJU</name>
<dbReference type="PATRIC" id="fig|1330047.3.peg.1286"/>